<name>A0A8X6HRG1_TRICU</name>
<evidence type="ECO:0000313" key="11">
    <source>
        <dbReference type="Proteomes" id="UP000887116"/>
    </source>
</evidence>
<evidence type="ECO:0000256" key="8">
    <source>
        <dbReference type="ARBA" id="ARBA00023136"/>
    </source>
</evidence>
<dbReference type="OrthoDB" id="6420458at2759"/>
<keyword evidence="7" id="KW-0503">Monooxygenase</keyword>
<dbReference type="GO" id="GO:0016705">
    <property type="term" value="F:oxidoreductase activity, acting on paired donors, with incorporation or reduction of molecular oxygen"/>
    <property type="evidence" value="ECO:0007669"/>
    <property type="project" value="InterPro"/>
</dbReference>
<keyword evidence="6 9" id="KW-0408">Iron</keyword>
<comment type="subcellular location">
    <subcellularLocation>
        <location evidence="2">Endoplasmic reticulum membrane</location>
    </subcellularLocation>
</comment>
<protein>
    <submittedName>
        <fullName evidence="10">Cytochrome P450 4V2</fullName>
    </submittedName>
</protein>
<dbReference type="Pfam" id="PF00067">
    <property type="entry name" value="p450"/>
    <property type="match status" value="1"/>
</dbReference>
<dbReference type="EMBL" id="BMAO01009125">
    <property type="protein sequence ID" value="GFR28861.1"/>
    <property type="molecule type" value="Genomic_DNA"/>
</dbReference>
<gene>
    <name evidence="10" type="primary">Cyp4v2</name>
    <name evidence="10" type="ORF">TNCT_511901</name>
</gene>
<keyword evidence="5" id="KW-0256">Endoplasmic reticulum</keyword>
<comment type="similarity">
    <text evidence="3">Belongs to the cytochrome P450 family.</text>
</comment>
<comment type="caution">
    <text evidence="10">The sequence shown here is derived from an EMBL/GenBank/DDBJ whole genome shotgun (WGS) entry which is preliminary data.</text>
</comment>
<evidence type="ECO:0000313" key="10">
    <source>
        <dbReference type="EMBL" id="GFR28861.1"/>
    </source>
</evidence>
<dbReference type="InterPro" id="IPR002401">
    <property type="entry name" value="Cyt_P450_E_grp-I"/>
</dbReference>
<dbReference type="CDD" id="cd20628">
    <property type="entry name" value="CYP4"/>
    <property type="match status" value="1"/>
</dbReference>
<keyword evidence="4 9" id="KW-0349">Heme</keyword>
<evidence type="ECO:0000256" key="1">
    <source>
        <dbReference type="ARBA" id="ARBA00001971"/>
    </source>
</evidence>
<dbReference type="GO" id="GO:0020037">
    <property type="term" value="F:heme binding"/>
    <property type="evidence" value="ECO:0007669"/>
    <property type="project" value="InterPro"/>
</dbReference>
<dbReference type="GO" id="GO:0005506">
    <property type="term" value="F:iron ion binding"/>
    <property type="evidence" value="ECO:0007669"/>
    <property type="project" value="InterPro"/>
</dbReference>
<dbReference type="PRINTS" id="PR00385">
    <property type="entry name" value="P450"/>
</dbReference>
<dbReference type="Gene3D" id="1.10.630.10">
    <property type="entry name" value="Cytochrome P450"/>
    <property type="match status" value="1"/>
</dbReference>
<keyword evidence="11" id="KW-1185">Reference proteome</keyword>
<dbReference type="InterPro" id="IPR050196">
    <property type="entry name" value="Cytochrome_P450_Monoox"/>
</dbReference>
<evidence type="ECO:0000256" key="7">
    <source>
        <dbReference type="ARBA" id="ARBA00023033"/>
    </source>
</evidence>
<dbReference type="InterPro" id="IPR036396">
    <property type="entry name" value="Cyt_P450_sf"/>
</dbReference>
<proteinExistence type="inferred from homology"/>
<evidence type="ECO:0000256" key="4">
    <source>
        <dbReference type="ARBA" id="ARBA00022617"/>
    </source>
</evidence>
<keyword evidence="9" id="KW-0479">Metal-binding</keyword>
<dbReference type="PRINTS" id="PR00463">
    <property type="entry name" value="EP450I"/>
</dbReference>
<evidence type="ECO:0000256" key="9">
    <source>
        <dbReference type="PIRSR" id="PIRSR602401-1"/>
    </source>
</evidence>
<dbReference type="GO" id="GO:0004497">
    <property type="term" value="F:monooxygenase activity"/>
    <property type="evidence" value="ECO:0007669"/>
    <property type="project" value="UniProtKB-KW"/>
</dbReference>
<dbReference type="InterPro" id="IPR001128">
    <property type="entry name" value="Cyt_P450"/>
</dbReference>
<evidence type="ECO:0000256" key="5">
    <source>
        <dbReference type="ARBA" id="ARBA00022824"/>
    </source>
</evidence>
<evidence type="ECO:0000256" key="2">
    <source>
        <dbReference type="ARBA" id="ARBA00004586"/>
    </source>
</evidence>
<dbReference type="PANTHER" id="PTHR24291:SF189">
    <property type="entry name" value="CYTOCHROME P450 4C3-RELATED"/>
    <property type="match status" value="1"/>
</dbReference>
<dbReference type="GO" id="GO:0005789">
    <property type="term" value="C:endoplasmic reticulum membrane"/>
    <property type="evidence" value="ECO:0007669"/>
    <property type="project" value="UniProtKB-SubCell"/>
</dbReference>
<comment type="cofactor">
    <cofactor evidence="1 9">
        <name>heme</name>
        <dbReference type="ChEBI" id="CHEBI:30413"/>
    </cofactor>
</comment>
<accession>A0A8X6HRG1</accession>
<sequence length="482" mass="56261">MPGKKPEFFNVLGDLKDMFAYEKSSNDFALHHNFIQVMKKRTELYQKQQLFSWWASYVPFVFLVKADAVKTVMKGYKTIDKSWVYEILKPLSGSGLGNVPSQEWKPRRKLLTPCFHTDILRNYMDVFNEHSQKLVKFFHQETTKEFTYVKKPITLAALDILCETVFGIQIGAFENEDSRYVKSLNRLTEIYISRIHKFWQWPDILFKFSKAYREMRFHEQVCNNFATEVIREKKKSHLCGDMKYEIGKRKAVLDLLLELYSANGELSEEDIKEDLKVFIFAGHDTASIAMTWALFLIGLYPDVQAKIHEELDRIFGDDVNRYVTENDLNELEYLDCVIKESNRLYSPAPMFGRQIYEDTNICGHTIPKGASCIVLAHFLHRDEDVFPDPEKFDPDRFLPENSVNIPEFAFVPFAAGPRNCIGQRYATMEMKTMLSTILRSFTVESLDGRDKVQPLMLITLHPSIPIRLKMRLRKTQKITVNN</sequence>
<dbReference type="Proteomes" id="UP000887116">
    <property type="component" value="Unassembled WGS sequence"/>
</dbReference>
<keyword evidence="8" id="KW-0472">Membrane</keyword>
<reference evidence="10" key="1">
    <citation type="submission" date="2020-07" db="EMBL/GenBank/DDBJ databases">
        <title>Multicomponent nature underlies the extraordinary mechanical properties of spider dragline silk.</title>
        <authorList>
            <person name="Kono N."/>
            <person name="Nakamura H."/>
            <person name="Mori M."/>
            <person name="Yoshida Y."/>
            <person name="Ohtoshi R."/>
            <person name="Malay A.D."/>
            <person name="Moran D.A.P."/>
            <person name="Tomita M."/>
            <person name="Numata K."/>
            <person name="Arakawa K."/>
        </authorList>
    </citation>
    <scope>NUCLEOTIDE SEQUENCE</scope>
</reference>
<dbReference type="PANTHER" id="PTHR24291">
    <property type="entry name" value="CYTOCHROME P450 FAMILY 4"/>
    <property type="match status" value="1"/>
</dbReference>
<dbReference type="AlphaFoldDB" id="A0A8X6HRG1"/>
<organism evidence="10 11">
    <name type="scientific">Trichonephila clavata</name>
    <name type="common">Joro spider</name>
    <name type="synonym">Nephila clavata</name>
    <dbReference type="NCBI Taxonomy" id="2740835"/>
    <lineage>
        <taxon>Eukaryota</taxon>
        <taxon>Metazoa</taxon>
        <taxon>Ecdysozoa</taxon>
        <taxon>Arthropoda</taxon>
        <taxon>Chelicerata</taxon>
        <taxon>Arachnida</taxon>
        <taxon>Araneae</taxon>
        <taxon>Araneomorphae</taxon>
        <taxon>Entelegynae</taxon>
        <taxon>Araneoidea</taxon>
        <taxon>Nephilidae</taxon>
        <taxon>Trichonephila</taxon>
    </lineage>
</organism>
<keyword evidence="7" id="KW-0560">Oxidoreductase</keyword>
<evidence type="ECO:0000256" key="6">
    <source>
        <dbReference type="ARBA" id="ARBA00023004"/>
    </source>
</evidence>
<evidence type="ECO:0000256" key="3">
    <source>
        <dbReference type="ARBA" id="ARBA00010617"/>
    </source>
</evidence>
<feature type="binding site" description="axial binding residue" evidence="9">
    <location>
        <position position="420"/>
    </location>
    <ligand>
        <name>heme</name>
        <dbReference type="ChEBI" id="CHEBI:30413"/>
    </ligand>
    <ligandPart>
        <name>Fe</name>
        <dbReference type="ChEBI" id="CHEBI:18248"/>
    </ligandPart>
</feature>
<dbReference type="SUPFAM" id="SSF48264">
    <property type="entry name" value="Cytochrome P450"/>
    <property type="match status" value="1"/>
</dbReference>